<reference evidence="2 3" key="1">
    <citation type="submission" date="2019-03" db="EMBL/GenBank/DDBJ databases">
        <title>Genomic Encyclopedia of Type Strains, Phase IV (KMG-IV): sequencing the most valuable type-strain genomes for metagenomic binning, comparative biology and taxonomic classification.</title>
        <authorList>
            <person name="Goeker M."/>
        </authorList>
    </citation>
    <scope>NUCLEOTIDE SEQUENCE [LARGE SCALE GENOMIC DNA]</scope>
    <source>
        <strain evidence="2 3">DSM 24629</strain>
    </source>
</reference>
<organism evidence="2 3">
    <name type="scientific">Natranaerovirga pectinivora</name>
    <dbReference type="NCBI Taxonomy" id="682400"/>
    <lineage>
        <taxon>Bacteria</taxon>
        <taxon>Bacillati</taxon>
        <taxon>Bacillota</taxon>
        <taxon>Clostridia</taxon>
        <taxon>Lachnospirales</taxon>
        <taxon>Natranaerovirgaceae</taxon>
        <taxon>Natranaerovirga</taxon>
    </lineage>
</organism>
<dbReference type="Proteomes" id="UP000294902">
    <property type="component" value="Unassembled WGS sequence"/>
</dbReference>
<evidence type="ECO:0000313" key="2">
    <source>
        <dbReference type="EMBL" id="TCT12258.1"/>
    </source>
</evidence>
<keyword evidence="1" id="KW-0812">Transmembrane</keyword>
<dbReference type="Pfam" id="PF14584">
    <property type="entry name" value="DUF4446"/>
    <property type="match status" value="1"/>
</dbReference>
<sequence length="164" mass="18925">MDQLEYYIEYYNIYIVCGMIIAVILLFIIALIQQIKISNFRKKYNLFMKSGEVDIEKLLISQINKIEGVENHLTKIDKNQILLDKRIDSTYQKIGIVKYNAFKEMGGNLSFAIVLLNYYNNGVLINGIHSRDGSYTYVKTIENGKTSVQLSPEENEALDKAIRQ</sequence>
<dbReference type="AlphaFoldDB" id="A0A4R3MFH2"/>
<dbReference type="EMBL" id="SMAL01000012">
    <property type="protein sequence ID" value="TCT12258.1"/>
    <property type="molecule type" value="Genomic_DNA"/>
</dbReference>
<dbReference type="InterPro" id="IPR027981">
    <property type="entry name" value="DUF4446"/>
</dbReference>
<feature type="transmembrane region" description="Helical" evidence="1">
    <location>
        <begin position="12"/>
        <end position="32"/>
    </location>
</feature>
<keyword evidence="1" id="KW-0472">Membrane</keyword>
<proteinExistence type="predicted"/>
<gene>
    <name evidence="2" type="ORF">EDC18_11229</name>
</gene>
<dbReference type="RefSeq" id="WP_165878585.1">
    <property type="nucleotide sequence ID" value="NZ_SMAL01000012.1"/>
</dbReference>
<keyword evidence="3" id="KW-1185">Reference proteome</keyword>
<name>A0A4R3MFH2_9FIRM</name>
<comment type="caution">
    <text evidence="2">The sequence shown here is derived from an EMBL/GenBank/DDBJ whole genome shotgun (WGS) entry which is preliminary data.</text>
</comment>
<accession>A0A4R3MFH2</accession>
<evidence type="ECO:0000256" key="1">
    <source>
        <dbReference type="SAM" id="Phobius"/>
    </source>
</evidence>
<protein>
    <submittedName>
        <fullName evidence="2">Uncharacterized protein DUF4446</fullName>
    </submittedName>
</protein>
<evidence type="ECO:0000313" key="3">
    <source>
        <dbReference type="Proteomes" id="UP000294902"/>
    </source>
</evidence>
<keyword evidence="1" id="KW-1133">Transmembrane helix</keyword>